<keyword evidence="2" id="KW-0805">Transcription regulation</keyword>
<evidence type="ECO:0000259" key="6">
    <source>
        <dbReference type="PROSITE" id="PS51294"/>
    </source>
</evidence>
<dbReference type="InterPro" id="IPR046955">
    <property type="entry name" value="PHR1-like"/>
</dbReference>
<keyword evidence="4" id="KW-0539">Nucleus</keyword>
<dbReference type="InterPro" id="IPR001005">
    <property type="entry name" value="SANT/Myb"/>
</dbReference>
<dbReference type="GO" id="GO:0003677">
    <property type="term" value="F:DNA binding"/>
    <property type="evidence" value="ECO:0007669"/>
    <property type="project" value="InterPro"/>
</dbReference>
<dbReference type="PROSITE" id="PS51294">
    <property type="entry name" value="HTH_MYB"/>
    <property type="match status" value="1"/>
</dbReference>
<evidence type="ECO:0000256" key="2">
    <source>
        <dbReference type="ARBA" id="ARBA00023015"/>
    </source>
</evidence>
<evidence type="ECO:0000313" key="8">
    <source>
        <dbReference type="Proteomes" id="UP001345219"/>
    </source>
</evidence>
<dbReference type="InterPro" id="IPR017930">
    <property type="entry name" value="Myb_dom"/>
</dbReference>
<dbReference type="AlphaFoldDB" id="A0AAN7GH32"/>
<dbReference type="Pfam" id="PF00249">
    <property type="entry name" value="Myb_DNA-binding"/>
    <property type="match status" value="1"/>
</dbReference>
<sequence length="180" mass="20497">MKKTAPRRLPAVRQYRKSDHPRLRWTPELHSQFVEAVDRLGGKDNATPKRILQTMKMEGLSVSHIKSHLQMYRSSCKCFSEIGTLPMLEDDRCIFSTGFLDITRSCLQIDQKKKSRLEENRDDQEPSQNCQLSLSFNSSSKGQSSSGEKESSSWVHHSIDDHPLLPSHSVSSSINLDLNI</sequence>
<dbReference type="EMBL" id="JAXIOK010000022">
    <property type="protein sequence ID" value="KAK4743656.1"/>
    <property type="molecule type" value="Genomic_DNA"/>
</dbReference>
<dbReference type="FunFam" id="1.10.10.60:FF:000007">
    <property type="entry name" value="Two-component response regulator"/>
    <property type="match status" value="1"/>
</dbReference>
<feature type="compositionally biased region" description="Low complexity" evidence="5">
    <location>
        <begin position="127"/>
        <end position="146"/>
    </location>
</feature>
<keyword evidence="3" id="KW-0804">Transcription</keyword>
<dbReference type="PANTHER" id="PTHR31314:SF113">
    <property type="entry name" value="MYB FAMILY TRANSCRIPTION FACTOR MPH1"/>
    <property type="match status" value="1"/>
</dbReference>
<gene>
    <name evidence="7" type="ORF">SAY87_009968</name>
</gene>
<accession>A0AAN7GH32</accession>
<dbReference type="SUPFAM" id="SSF46689">
    <property type="entry name" value="Homeodomain-like"/>
    <property type="match status" value="1"/>
</dbReference>
<dbReference type="InterPro" id="IPR009057">
    <property type="entry name" value="Homeodomain-like_sf"/>
</dbReference>
<evidence type="ECO:0000256" key="5">
    <source>
        <dbReference type="SAM" id="MobiDB-lite"/>
    </source>
</evidence>
<proteinExistence type="predicted"/>
<organism evidence="7 8">
    <name type="scientific">Trapa incisa</name>
    <dbReference type="NCBI Taxonomy" id="236973"/>
    <lineage>
        <taxon>Eukaryota</taxon>
        <taxon>Viridiplantae</taxon>
        <taxon>Streptophyta</taxon>
        <taxon>Embryophyta</taxon>
        <taxon>Tracheophyta</taxon>
        <taxon>Spermatophyta</taxon>
        <taxon>Magnoliopsida</taxon>
        <taxon>eudicotyledons</taxon>
        <taxon>Gunneridae</taxon>
        <taxon>Pentapetalae</taxon>
        <taxon>rosids</taxon>
        <taxon>malvids</taxon>
        <taxon>Myrtales</taxon>
        <taxon>Lythraceae</taxon>
        <taxon>Trapa</taxon>
    </lineage>
</organism>
<evidence type="ECO:0000256" key="4">
    <source>
        <dbReference type="ARBA" id="ARBA00023242"/>
    </source>
</evidence>
<evidence type="ECO:0000256" key="3">
    <source>
        <dbReference type="ARBA" id="ARBA00023163"/>
    </source>
</evidence>
<evidence type="ECO:0000313" key="7">
    <source>
        <dbReference type="EMBL" id="KAK4743656.1"/>
    </source>
</evidence>
<dbReference type="GO" id="GO:0005634">
    <property type="term" value="C:nucleus"/>
    <property type="evidence" value="ECO:0007669"/>
    <property type="project" value="UniProtKB-SubCell"/>
</dbReference>
<keyword evidence="8" id="KW-1185">Reference proteome</keyword>
<dbReference type="Gene3D" id="1.10.10.60">
    <property type="entry name" value="Homeodomain-like"/>
    <property type="match status" value="1"/>
</dbReference>
<comment type="subcellular location">
    <subcellularLocation>
        <location evidence="1">Nucleus</location>
    </subcellularLocation>
</comment>
<name>A0AAN7GH32_9MYRT</name>
<dbReference type="NCBIfam" id="TIGR01557">
    <property type="entry name" value="myb_SHAQKYF"/>
    <property type="match status" value="1"/>
</dbReference>
<protein>
    <recommendedName>
        <fullName evidence="6">HTH myb-type domain-containing protein</fullName>
    </recommendedName>
</protein>
<comment type="caution">
    <text evidence="7">The sequence shown here is derived from an EMBL/GenBank/DDBJ whole genome shotgun (WGS) entry which is preliminary data.</text>
</comment>
<dbReference type="GO" id="GO:0003700">
    <property type="term" value="F:DNA-binding transcription factor activity"/>
    <property type="evidence" value="ECO:0007669"/>
    <property type="project" value="InterPro"/>
</dbReference>
<dbReference type="PANTHER" id="PTHR31314">
    <property type="entry name" value="MYB FAMILY TRANSCRIPTION FACTOR PHL7-LIKE"/>
    <property type="match status" value="1"/>
</dbReference>
<evidence type="ECO:0000256" key="1">
    <source>
        <dbReference type="ARBA" id="ARBA00004123"/>
    </source>
</evidence>
<feature type="region of interest" description="Disordered" evidence="5">
    <location>
        <begin position="115"/>
        <end position="155"/>
    </location>
</feature>
<feature type="domain" description="HTH myb-type" evidence="6">
    <location>
        <begin position="17"/>
        <end position="77"/>
    </location>
</feature>
<dbReference type="Proteomes" id="UP001345219">
    <property type="component" value="Chromosome 9"/>
</dbReference>
<dbReference type="InterPro" id="IPR006447">
    <property type="entry name" value="Myb_dom_plants"/>
</dbReference>
<reference evidence="7 8" key="1">
    <citation type="journal article" date="2023" name="Hortic Res">
        <title>Pangenome of water caltrop reveals structural variations and asymmetric subgenome divergence after allopolyploidization.</title>
        <authorList>
            <person name="Zhang X."/>
            <person name="Chen Y."/>
            <person name="Wang L."/>
            <person name="Yuan Y."/>
            <person name="Fang M."/>
            <person name="Shi L."/>
            <person name="Lu R."/>
            <person name="Comes H.P."/>
            <person name="Ma Y."/>
            <person name="Chen Y."/>
            <person name="Huang G."/>
            <person name="Zhou Y."/>
            <person name="Zheng Z."/>
            <person name="Qiu Y."/>
        </authorList>
    </citation>
    <scope>NUCLEOTIDE SEQUENCE [LARGE SCALE GENOMIC DNA]</scope>
    <source>
        <tissue evidence="7">Roots</tissue>
    </source>
</reference>